<feature type="region of interest" description="Disordered" evidence="2">
    <location>
        <begin position="111"/>
        <end position="135"/>
    </location>
</feature>
<dbReference type="PROSITE" id="PS50102">
    <property type="entry name" value="RRM"/>
    <property type="match status" value="1"/>
</dbReference>
<reference evidence="4" key="2">
    <citation type="submission" date="2022-01" db="EMBL/GenBank/DDBJ databases">
        <authorList>
            <person name="Yamashiro T."/>
            <person name="Shiraishi A."/>
            <person name="Satake H."/>
            <person name="Nakayama K."/>
        </authorList>
    </citation>
    <scope>NUCLEOTIDE SEQUENCE</scope>
</reference>
<keyword evidence="1" id="KW-0694">RNA-binding</keyword>
<feature type="domain" description="RRM" evidence="3">
    <location>
        <begin position="30"/>
        <end position="107"/>
    </location>
</feature>
<evidence type="ECO:0000313" key="5">
    <source>
        <dbReference type="Proteomes" id="UP001151760"/>
    </source>
</evidence>
<dbReference type="Proteomes" id="UP001151760">
    <property type="component" value="Unassembled WGS sequence"/>
</dbReference>
<dbReference type="InterPro" id="IPR026960">
    <property type="entry name" value="RVT-Znf"/>
</dbReference>
<reference evidence="4" key="1">
    <citation type="journal article" date="2022" name="Int. J. Mol. Sci.">
        <title>Draft Genome of Tanacetum Coccineum: Genomic Comparison of Closely Related Tanacetum-Family Plants.</title>
        <authorList>
            <person name="Yamashiro T."/>
            <person name="Shiraishi A."/>
            <person name="Nakayama K."/>
            <person name="Satake H."/>
        </authorList>
    </citation>
    <scope>NUCLEOTIDE SEQUENCE</scope>
</reference>
<name>A0ABQ5FI83_9ASTR</name>
<feature type="compositionally biased region" description="Acidic residues" evidence="2">
    <location>
        <begin position="341"/>
        <end position="355"/>
    </location>
</feature>
<feature type="region of interest" description="Disordered" evidence="2">
    <location>
        <begin position="1573"/>
        <end position="1593"/>
    </location>
</feature>
<dbReference type="SUPFAM" id="SSF54928">
    <property type="entry name" value="RNA-binding domain, RBD"/>
    <property type="match status" value="1"/>
</dbReference>
<dbReference type="EMBL" id="BQNB010017396">
    <property type="protein sequence ID" value="GJT62689.1"/>
    <property type="molecule type" value="Genomic_DNA"/>
</dbReference>
<dbReference type="InterPro" id="IPR012677">
    <property type="entry name" value="Nucleotide-bd_a/b_plait_sf"/>
</dbReference>
<dbReference type="InterPro" id="IPR035979">
    <property type="entry name" value="RBD_domain_sf"/>
</dbReference>
<keyword evidence="4" id="KW-0548">Nucleotidyltransferase</keyword>
<dbReference type="SUPFAM" id="SSF56219">
    <property type="entry name" value="DNase I-like"/>
    <property type="match status" value="1"/>
</dbReference>
<evidence type="ECO:0000256" key="2">
    <source>
        <dbReference type="SAM" id="MobiDB-lite"/>
    </source>
</evidence>
<accession>A0ABQ5FI83</accession>
<dbReference type="InterPro" id="IPR036691">
    <property type="entry name" value="Endo/exonu/phosph_ase_sf"/>
</dbReference>
<protein>
    <submittedName>
        <fullName evidence="4">RNA-directed DNA polymerase, eukaryota</fullName>
    </submittedName>
</protein>
<gene>
    <name evidence="4" type="ORF">Tco_1006222</name>
</gene>
<dbReference type="Gene3D" id="3.30.70.330">
    <property type="match status" value="1"/>
</dbReference>
<evidence type="ECO:0000256" key="1">
    <source>
        <dbReference type="PROSITE-ProRule" id="PRU00176"/>
    </source>
</evidence>
<keyword evidence="4" id="KW-0808">Transferase</keyword>
<dbReference type="GO" id="GO:0003964">
    <property type="term" value="F:RNA-directed DNA polymerase activity"/>
    <property type="evidence" value="ECO:0007669"/>
    <property type="project" value="UniProtKB-KW"/>
</dbReference>
<feature type="region of interest" description="Disordered" evidence="2">
    <location>
        <begin position="341"/>
        <end position="424"/>
    </location>
</feature>
<evidence type="ECO:0000313" key="4">
    <source>
        <dbReference type="EMBL" id="GJT62689.1"/>
    </source>
</evidence>
<dbReference type="SMART" id="SM00360">
    <property type="entry name" value="RRM"/>
    <property type="match status" value="1"/>
</dbReference>
<feature type="compositionally biased region" description="Polar residues" evidence="2">
    <location>
        <begin position="114"/>
        <end position="128"/>
    </location>
</feature>
<dbReference type="Gene3D" id="3.60.10.10">
    <property type="entry name" value="Endonuclease/exonuclease/phosphatase"/>
    <property type="match status" value="1"/>
</dbReference>
<dbReference type="CDD" id="cd00590">
    <property type="entry name" value="RRM_SF"/>
    <property type="match status" value="1"/>
</dbReference>
<evidence type="ECO:0000259" key="3">
    <source>
        <dbReference type="PROSITE" id="PS50102"/>
    </source>
</evidence>
<dbReference type="Pfam" id="PF00076">
    <property type="entry name" value="RRM_1"/>
    <property type="match status" value="1"/>
</dbReference>
<dbReference type="InterPro" id="IPR000504">
    <property type="entry name" value="RRM_dom"/>
</dbReference>
<feature type="compositionally biased region" description="Acidic residues" evidence="2">
    <location>
        <begin position="1573"/>
        <end position="1582"/>
    </location>
</feature>
<proteinExistence type="predicted"/>
<dbReference type="Pfam" id="PF13966">
    <property type="entry name" value="zf-RVT"/>
    <property type="match status" value="1"/>
</dbReference>
<feature type="compositionally biased region" description="Basic and acidic residues" evidence="2">
    <location>
        <begin position="392"/>
        <end position="410"/>
    </location>
</feature>
<sequence>MEDLTHKISKSGFTIRETKSKEDEVLNISTSIFVTNFPEKFSAKDLWESCSLYGTVIDSYIPNRRANTGKRFGFVRFIKAHDVERLINNLCTIWIGSFKLHANIAKFQRPPVNKNVSQSPKQNQYSTNPKEHSKVSGLKRNNYSYAYDVQTGSHHHFVRDDKPAIVLEESCINQREFTLAVMGKVKEFGSLSNLKLALANEGFENILLRYLGGYWVMTEFHSTDTKKKFMANVGVSSWFSIIQQASNDFLIDERVTWVDLEGIPLKVWSLKTFERIASKWGELLFVEDQKESCFSRKRICIKTKFQKNILESFKIINSGKVFWVRASEAYGWVPDFVEEEESDCDTDEEASEGEVQENNVSPHNLATMEGDSDGEEIPNNIPKQTQPQVHQEVLKDNKSGERNKNNDIKDKRVHTNNLSTRNVKEAREESVCSGHFKHTEIPHSGGSIIQVMDDLVKIGATMGYNMEGCIKNIKDIIGILCTWDPRVFRKDNATISDYFVLLRGVWLSNGKQTLIIAIYAPQELSEKEMLWEYLLPVIRNWSGVVMFEGSFPWGSPFTWSHKSGAKMSKLDRFLVSKRFIMEHPGVSAVTLDRYISDHRPILLRDSQINYGPIPFHFFHSWFEFIGFDELVETTWNEYHHRDTNAIRYLNKKLKHLKGHIHAWIHSKKDLNSNQKKNLKAELATIDDILDKDKEGDENSKYYHGILNKKRSQLAIRGVLVDGIWIENPTDVKQEFLSHFKNRFDLPVTPRICLDMDFPNVLSHEQQNDVVAAVGYFFQYGDFPKGGNPCFIALIPKVSDANMVKDFRPITLIGSVASGLHINMNKSKLLGIAVDTKLVDQAANKIGCTTIKTPFSYLGSTVGRNMSQINSWEEIIRKVESRLSIWKLKTLSIGGRLTLLKSVLGSIPIYHMSLFKVPKTVLHRLEAIRCCFFHGKDSNSRKPTWLKWNKILASKEKGGLGVSSFFSLNKALICKWVWRFCSQNSSLWAKIWIDIVREVHALRHLDSVATMLSRDHFSQAFRRAPRGGKDKSQLNALSSDMGGVLLSNMSDRWTWTLEGLGEFSVASLRRLIDKHILPDVASKTRWIFKVPIKINIHAWKVKLDGLPTRLNISKRGILIDSFLCPSCETAVESSSHTFFQCKIATDLLRMITRWWNVPYVDISSYEEWLEWFKNLCLQSKYKQLFEGVCYIAWSAHYELDVSKLSNVDQDSRANERHPMLERGNYIPWESRFRSFLDNKLEEGERMWNSFQNGPYVRPMISDQDGAVNINAKEGESLESVYERLTMLVNIMDHNNVRPIPVSNNTKFLNCLQLEWSKYVTMVRHNQAGETVSYDMLYDSLVQFEPRVLASKAKKAAKNHDPLALIAHSHASSSQSYANSSYLPQPYYVTHPSSVVDYEDEYQGELQGDSQEDKLTTAMMMVELTYKPRMQVMVEMVIRMQGDKAGIKRLMQEMEMMTAIRLFSLFYELSQLWERQIEQMLLAMKDEARSNLNSEENDFMLDTSYGEETMEELTAAVMLMARIQPTDGNAETLSSYDAKAVSENHERLKKAIAAQQKMYDGEKLHSAKLIIDSQDSEETLEDAEESRLKMRNKMV</sequence>
<organism evidence="4 5">
    <name type="scientific">Tanacetum coccineum</name>
    <dbReference type="NCBI Taxonomy" id="301880"/>
    <lineage>
        <taxon>Eukaryota</taxon>
        <taxon>Viridiplantae</taxon>
        <taxon>Streptophyta</taxon>
        <taxon>Embryophyta</taxon>
        <taxon>Tracheophyta</taxon>
        <taxon>Spermatophyta</taxon>
        <taxon>Magnoliopsida</taxon>
        <taxon>eudicotyledons</taxon>
        <taxon>Gunneridae</taxon>
        <taxon>Pentapetalae</taxon>
        <taxon>asterids</taxon>
        <taxon>campanulids</taxon>
        <taxon>Asterales</taxon>
        <taxon>Asteraceae</taxon>
        <taxon>Asteroideae</taxon>
        <taxon>Anthemideae</taxon>
        <taxon>Anthemidinae</taxon>
        <taxon>Tanacetum</taxon>
    </lineage>
</organism>
<dbReference type="PANTHER" id="PTHR33116:SF79">
    <property type="entry name" value="REVERSE TRANSCRIPTASE DOMAIN, ZINC FINGER, CCHC-TYPE-RELATED"/>
    <property type="match status" value="1"/>
</dbReference>
<keyword evidence="4" id="KW-0695">RNA-directed DNA polymerase</keyword>
<dbReference type="PANTHER" id="PTHR33116">
    <property type="entry name" value="REVERSE TRANSCRIPTASE ZINC-BINDING DOMAIN-CONTAINING PROTEIN-RELATED-RELATED"/>
    <property type="match status" value="1"/>
</dbReference>
<keyword evidence="5" id="KW-1185">Reference proteome</keyword>
<comment type="caution">
    <text evidence="4">The sequence shown here is derived from an EMBL/GenBank/DDBJ whole genome shotgun (WGS) entry which is preliminary data.</text>
</comment>